<proteinExistence type="inferred from homology"/>
<evidence type="ECO:0000256" key="6">
    <source>
        <dbReference type="ARBA" id="ARBA00023136"/>
    </source>
</evidence>
<comment type="caution">
    <text evidence="13">The sequence shown here is derived from an EMBL/GenBank/DDBJ whole genome shotgun (WGS) entry which is preliminary data.</text>
</comment>
<evidence type="ECO:0000256" key="2">
    <source>
        <dbReference type="ARBA" id="ARBA00022448"/>
    </source>
</evidence>
<dbReference type="RefSeq" id="WP_160745676.1">
    <property type="nucleotide sequence ID" value="NZ_WTYK01000002.1"/>
</dbReference>
<dbReference type="InterPro" id="IPR037066">
    <property type="entry name" value="Plug_dom_sf"/>
</dbReference>
<dbReference type="Gene3D" id="2.170.130.10">
    <property type="entry name" value="TonB-dependent receptor, plug domain"/>
    <property type="match status" value="1"/>
</dbReference>
<organism evidence="13 14">
    <name type="scientific">Croceibacterium soli</name>
    <dbReference type="NCBI Taxonomy" id="1739690"/>
    <lineage>
        <taxon>Bacteria</taxon>
        <taxon>Pseudomonadati</taxon>
        <taxon>Pseudomonadota</taxon>
        <taxon>Alphaproteobacteria</taxon>
        <taxon>Sphingomonadales</taxon>
        <taxon>Erythrobacteraceae</taxon>
        <taxon>Croceibacterium</taxon>
    </lineage>
</organism>
<dbReference type="InterPro" id="IPR000531">
    <property type="entry name" value="Beta-barrel_TonB"/>
</dbReference>
<accession>A0A6I4USS9</accession>
<evidence type="ECO:0000256" key="10">
    <source>
        <dbReference type="SAM" id="SignalP"/>
    </source>
</evidence>
<comment type="subcellular location">
    <subcellularLocation>
        <location evidence="1 8">Cell outer membrane</location>
        <topology evidence="1 8">Multi-pass membrane protein</topology>
    </subcellularLocation>
</comment>
<keyword evidence="10" id="KW-0732">Signal</keyword>
<sequence>MGKTSANRAGTRVSLLSAAAAVTMLSVAAIAEEAAAEDTEQDRDTRAGDIIVTAGSLTSPDMPATTPVRVLTGDELAHRRQGGLGETLAGLPGVHLDNFGGGASRPVIRGQTLPRIEILSDGANLFDASSVSPDHAIATDPLLLDAIEIQRGPAAIRYGGNALNGAINLIDGKVPKAVPERGYSGAMEFRLGTGDEEKTIVGRVTSGLGRFAVHAEGSWHAGEDYEVPNAFGTDKLKDSFADGSSYSFGASLITPKGYIGAAYTRQDSDYGLPGHSHRNAVCHTHGGPDLHCAAHDEFTDYFGSSDDHTASIKLRSERVDVRADYADLLPGFYRVRLRGSYTDYRHDEIDGPALFSHYTNEVHDGRIELTHKPLLGSTGTFGVQYTHGTFTGLNINDLHILDDLLTEDAELFGFFDFVPPYDHVTKNVGMFLSERRSFGPVHVELGIRKDWRDISLPPGQFVVILSPELEAIYLPLLLQIYGPDWRNAMREDAIKLYARNNPGTKNGPLSASLGATWDLDGGYSVALSLARTERAPNLRELYAYGNNLATNSYEVGLTQSRRASSSFPESRTDVLETARSIDLTVRKRGGPLEFEIGLFRQEIDDYVFARLIETDSESGIPHNYLLYTAADARFTGIDGQAGYRLSPVSRLTVFGDYVGARLKDGNDNLPRISPGRLGGRYEWALGPISADAEYYRTFAQNRSASYETRTGGYDMVNATLAYRFDRGSGKYAELYARGTNFTNELALSHTSFVKNQSPLRGRSIVFGMRQQF</sequence>
<dbReference type="PANTHER" id="PTHR30069">
    <property type="entry name" value="TONB-DEPENDENT OUTER MEMBRANE RECEPTOR"/>
    <property type="match status" value="1"/>
</dbReference>
<evidence type="ECO:0000259" key="12">
    <source>
        <dbReference type="Pfam" id="PF07715"/>
    </source>
</evidence>
<dbReference type="InterPro" id="IPR039426">
    <property type="entry name" value="TonB-dep_rcpt-like"/>
</dbReference>
<keyword evidence="4 8" id="KW-0812">Transmembrane</keyword>
<feature type="chain" id="PRO_5026095585" evidence="10">
    <location>
        <begin position="32"/>
        <end position="772"/>
    </location>
</feature>
<dbReference type="Pfam" id="PF07715">
    <property type="entry name" value="Plug"/>
    <property type="match status" value="1"/>
</dbReference>
<keyword evidence="14" id="KW-1185">Reference proteome</keyword>
<dbReference type="Proteomes" id="UP000469159">
    <property type="component" value="Unassembled WGS sequence"/>
</dbReference>
<keyword evidence="2 8" id="KW-0813">Transport</keyword>
<dbReference type="GO" id="GO:0009279">
    <property type="term" value="C:cell outer membrane"/>
    <property type="evidence" value="ECO:0007669"/>
    <property type="project" value="UniProtKB-SubCell"/>
</dbReference>
<evidence type="ECO:0000256" key="3">
    <source>
        <dbReference type="ARBA" id="ARBA00022452"/>
    </source>
</evidence>
<dbReference type="AlphaFoldDB" id="A0A6I4USS9"/>
<dbReference type="Pfam" id="PF00593">
    <property type="entry name" value="TonB_dep_Rec_b-barrel"/>
    <property type="match status" value="1"/>
</dbReference>
<evidence type="ECO:0000259" key="11">
    <source>
        <dbReference type="Pfam" id="PF00593"/>
    </source>
</evidence>
<dbReference type="InterPro" id="IPR036942">
    <property type="entry name" value="Beta-barrel_TonB_sf"/>
</dbReference>
<keyword evidence="13" id="KW-0675">Receptor</keyword>
<dbReference type="OrthoDB" id="9795928at2"/>
<feature type="domain" description="TonB-dependent receptor plug" evidence="12">
    <location>
        <begin position="64"/>
        <end position="166"/>
    </location>
</feature>
<feature type="signal peptide" evidence="10">
    <location>
        <begin position="1"/>
        <end position="31"/>
    </location>
</feature>
<keyword evidence="6 8" id="KW-0472">Membrane</keyword>
<gene>
    <name evidence="13" type="ORF">GRI75_04030</name>
</gene>
<feature type="domain" description="TonB-dependent receptor-like beta-barrel" evidence="11">
    <location>
        <begin position="287"/>
        <end position="740"/>
    </location>
</feature>
<evidence type="ECO:0000313" key="14">
    <source>
        <dbReference type="Proteomes" id="UP000469159"/>
    </source>
</evidence>
<evidence type="ECO:0000256" key="7">
    <source>
        <dbReference type="ARBA" id="ARBA00023237"/>
    </source>
</evidence>
<dbReference type="GO" id="GO:0044718">
    <property type="term" value="P:siderophore transmembrane transport"/>
    <property type="evidence" value="ECO:0007669"/>
    <property type="project" value="TreeGrafter"/>
</dbReference>
<name>A0A6I4USS9_9SPHN</name>
<dbReference type="SUPFAM" id="SSF56935">
    <property type="entry name" value="Porins"/>
    <property type="match status" value="1"/>
</dbReference>
<protein>
    <submittedName>
        <fullName evidence="13">TonB-dependent receptor</fullName>
    </submittedName>
</protein>
<evidence type="ECO:0000313" key="13">
    <source>
        <dbReference type="EMBL" id="MXP40814.1"/>
    </source>
</evidence>
<dbReference type="PANTHER" id="PTHR30069:SF40">
    <property type="entry name" value="TONB-DEPENDENT RECEPTOR NMB0964-RELATED"/>
    <property type="match status" value="1"/>
</dbReference>
<keyword evidence="3 8" id="KW-1134">Transmembrane beta strand</keyword>
<dbReference type="EMBL" id="WTYK01000002">
    <property type="protein sequence ID" value="MXP40814.1"/>
    <property type="molecule type" value="Genomic_DNA"/>
</dbReference>
<keyword evidence="5 9" id="KW-0798">TonB box</keyword>
<evidence type="ECO:0000256" key="8">
    <source>
        <dbReference type="PROSITE-ProRule" id="PRU01360"/>
    </source>
</evidence>
<evidence type="ECO:0000256" key="5">
    <source>
        <dbReference type="ARBA" id="ARBA00023077"/>
    </source>
</evidence>
<comment type="similarity">
    <text evidence="8 9">Belongs to the TonB-dependent receptor family.</text>
</comment>
<reference evidence="13 14" key="1">
    <citation type="submission" date="2019-12" db="EMBL/GenBank/DDBJ databases">
        <title>Genomic-based taxomic classification of the family Erythrobacteraceae.</title>
        <authorList>
            <person name="Xu L."/>
        </authorList>
    </citation>
    <scope>NUCLEOTIDE SEQUENCE [LARGE SCALE GENOMIC DNA]</scope>
    <source>
        <strain evidence="13 14">MCCC 1K02066</strain>
    </source>
</reference>
<keyword evidence="7 8" id="KW-0998">Cell outer membrane</keyword>
<dbReference type="GO" id="GO:0015344">
    <property type="term" value="F:siderophore uptake transmembrane transporter activity"/>
    <property type="evidence" value="ECO:0007669"/>
    <property type="project" value="TreeGrafter"/>
</dbReference>
<dbReference type="PROSITE" id="PS52016">
    <property type="entry name" value="TONB_DEPENDENT_REC_3"/>
    <property type="match status" value="1"/>
</dbReference>
<dbReference type="Gene3D" id="2.40.170.20">
    <property type="entry name" value="TonB-dependent receptor, beta-barrel domain"/>
    <property type="match status" value="1"/>
</dbReference>
<evidence type="ECO:0000256" key="9">
    <source>
        <dbReference type="RuleBase" id="RU003357"/>
    </source>
</evidence>
<evidence type="ECO:0000256" key="1">
    <source>
        <dbReference type="ARBA" id="ARBA00004571"/>
    </source>
</evidence>
<dbReference type="InterPro" id="IPR012910">
    <property type="entry name" value="Plug_dom"/>
</dbReference>
<evidence type="ECO:0000256" key="4">
    <source>
        <dbReference type="ARBA" id="ARBA00022692"/>
    </source>
</evidence>